<dbReference type="InterPro" id="IPR036259">
    <property type="entry name" value="MFS_trans_sf"/>
</dbReference>
<feature type="transmembrane region" description="Helical" evidence="5">
    <location>
        <begin position="462"/>
        <end position="478"/>
    </location>
</feature>
<evidence type="ECO:0000256" key="3">
    <source>
        <dbReference type="ARBA" id="ARBA00023115"/>
    </source>
</evidence>
<dbReference type="OrthoDB" id="5516475at2"/>
<name>A0A517Z3M4_9PLAN</name>
<dbReference type="AlphaFoldDB" id="A0A517Z3M4"/>
<feature type="transmembrane region" description="Helical" evidence="5">
    <location>
        <begin position="179"/>
        <end position="200"/>
    </location>
</feature>
<keyword evidence="4 5" id="KW-0472">Membrane</keyword>
<feature type="transmembrane region" description="Helical" evidence="5">
    <location>
        <begin position="362"/>
        <end position="384"/>
    </location>
</feature>
<keyword evidence="1 5" id="KW-0812">Transmembrane</keyword>
<keyword evidence="2 5" id="KW-1133">Transmembrane helix</keyword>
<proteinExistence type="predicted"/>
<dbReference type="Gene3D" id="1.20.1250.20">
    <property type="entry name" value="MFS general substrate transporter like domains"/>
    <property type="match status" value="1"/>
</dbReference>
<evidence type="ECO:0000256" key="2">
    <source>
        <dbReference type="ARBA" id="ARBA00022989"/>
    </source>
</evidence>
<dbReference type="Proteomes" id="UP000320496">
    <property type="component" value="Chromosome"/>
</dbReference>
<dbReference type="RefSeq" id="WP_145367799.1">
    <property type="nucleotide sequence ID" value="NZ_CP036275.1"/>
</dbReference>
<dbReference type="SUPFAM" id="SSF53335">
    <property type="entry name" value="S-adenosyl-L-methionine-dependent methyltransferases"/>
    <property type="match status" value="1"/>
</dbReference>
<feature type="transmembrane region" description="Helical" evidence="5">
    <location>
        <begin position="59"/>
        <end position="78"/>
    </location>
</feature>
<feature type="transmembrane region" description="Helical" evidence="5">
    <location>
        <begin position="323"/>
        <end position="342"/>
    </location>
</feature>
<accession>A0A517Z3M4</accession>
<keyword evidence="6" id="KW-0808">Transferase</keyword>
<feature type="transmembrane region" description="Helical" evidence="5">
    <location>
        <begin position="291"/>
        <end position="311"/>
    </location>
</feature>
<feature type="transmembrane region" description="Helical" evidence="5">
    <location>
        <begin position="206"/>
        <end position="226"/>
    </location>
</feature>
<dbReference type="PANTHER" id="PTHR43317">
    <property type="entry name" value="THERMOSPERMINE SYNTHASE ACAULIS5"/>
    <property type="match status" value="1"/>
</dbReference>
<dbReference type="CDD" id="cd06174">
    <property type="entry name" value="MFS"/>
    <property type="match status" value="1"/>
</dbReference>
<feature type="transmembrane region" description="Helical" evidence="5">
    <location>
        <begin position="434"/>
        <end position="455"/>
    </location>
</feature>
<organism evidence="6 7">
    <name type="scientific">Maioricimonas rarisocia</name>
    <dbReference type="NCBI Taxonomy" id="2528026"/>
    <lineage>
        <taxon>Bacteria</taxon>
        <taxon>Pseudomonadati</taxon>
        <taxon>Planctomycetota</taxon>
        <taxon>Planctomycetia</taxon>
        <taxon>Planctomycetales</taxon>
        <taxon>Planctomycetaceae</taxon>
        <taxon>Maioricimonas</taxon>
    </lineage>
</organism>
<evidence type="ECO:0000256" key="5">
    <source>
        <dbReference type="SAM" id="Phobius"/>
    </source>
</evidence>
<feature type="transmembrane region" description="Helical" evidence="5">
    <location>
        <begin position="258"/>
        <end position="279"/>
    </location>
</feature>
<dbReference type="EMBL" id="CP036275">
    <property type="protein sequence ID" value="QDU37090.1"/>
    <property type="molecule type" value="Genomic_DNA"/>
</dbReference>
<dbReference type="CDD" id="cd02440">
    <property type="entry name" value="AdoMet_MTases"/>
    <property type="match status" value="1"/>
</dbReference>
<feature type="transmembrane region" description="Helical" evidence="5">
    <location>
        <begin position="90"/>
        <end position="111"/>
    </location>
</feature>
<dbReference type="GO" id="GO:0006596">
    <property type="term" value="P:polyamine biosynthetic process"/>
    <property type="evidence" value="ECO:0007669"/>
    <property type="project" value="UniProtKB-KW"/>
</dbReference>
<dbReference type="SUPFAM" id="SSF103473">
    <property type="entry name" value="MFS general substrate transporter"/>
    <property type="match status" value="1"/>
</dbReference>
<reference evidence="6 7" key="1">
    <citation type="submission" date="2019-02" db="EMBL/GenBank/DDBJ databases">
        <title>Deep-cultivation of Planctomycetes and their phenomic and genomic characterization uncovers novel biology.</title>
        <authorList>
            <person name="Wiegand S."/>
            <person name="Jogler M."/>
            <person name="Boedeker C."/>
            <person name="Pinto D."/>
            <person name="Vollmers J."/>
            <person name="Rivas-Marin E."/>
            <person name="Kohn T."/>
            <person name="Peeters S.H."/>
            <person name="Heuer A."/>
            <person name="Rast P."/>
            <person name="Oberbeckmann S."/>
            <person name="Bunk B."/>
            <person name="Jeske O."/>
            <person name="Meyerdierks A."/>
            <person name="Storesund J.E."/>
            <person name="Kallscheuer N."/>
            <person name="Luecker S."/>
            <person name="Lage O.M."/>
            <person name="Pohl T."/>
            <person name="Merkel B.J."/>
            <person name="Hornburger P."/>
            <person name="Mueller R.-W."/>
            <person name="Bruemmer F."/>
            <person name="Labrenz M."/>
            <person name="Spormann A.M."/>
            <person name="Op den Camp H."/>
            <person name="Overmann J."/>
            <person name="Amann R."/>
            <person name="Jetten M.S.M."/>
            <person name="Mascher T."/>
            <person name="Medema M.H."/>
            <person name="Devos D.P."/>
            <person name="Kaster A.-K."/>
            <person name="Ovreas L."/>
            <person name="Rohde M."/>
            <person name="Galperin M.Y."/>
            <person name="Jogler C."/>
        </authorList>
    </citation>
    <scope>NUCLEOTIDE SEQUENCE [LARGE SCALE GENOMIC DNA]</scope>
    <source>
        <strain evidence="6 7">Mal4</strain>
    </source>
</reference>
<dbReference type="PANTHER" id="PTHR43317:SF1">
    <property type="entry name" value="THERMOSPERMINE SYNTHASE ACAULIS5"/>
    <property type="match status" value="1"/>
</dbReference>
<dbReference type="InterPro" id="IPR029063">
    <property type="entry name" value="SAM-dependent_MTases_sf"/>
</dbReference>
<dbReference type="Pfam" id="PF01564">
    <property type="entry name" value="Spermine_synth"/>
    <property type="match status" value="1"/>
</dbReference>
<evidence type="ECO:0000313" key="7">
    <source>
        <dbReference type="Proteomes" id="UP000320496"/>
    </source>
</evidence>
<evidence type="ECO:0000313" key="6">
    <source>
        <dbReference type="EMBL" id="QDU37090.1"/>
    </source>
</evidence>
<evidence type="ECO:0000256" key="1">
    <source>
        <dbReference type="ARBA" id="ARBA00022692"/>
    </source>
</evidence>
<dbReference type="Gene3D" id="3.40.50.150">
    <property type="entry name" value="Vaccinia Virus protein VP39"/>
    <property type="match status" value="1"/>
</dbReference>
<feature type="transmembrane region" description="Helical" evidence="5">
    <location>
        <begin position="24"/>
        <end position="47"/>
    </location>
</feature>
<keyword evidence="7" id="KW-1185">Reference proteome</keyword>
<dbReference type="InterPro" id="IPR011701">
    <property type="entry name" value="MFS"/>
</dbReference>
<dbReference type="GO" id="GO:0004766">
    <property type="term" value="F:spermidine synthase activity"/>
    <property type="evidence" value="ECO:0007669"/>
    <property type="project" value="UniProtKB-EC"/>
</dbReference>
<dbReference type="KEGG" id="mri:Mal4_13930"/>
<feature type="transmembrane region" description="Helical" evidence="5">
    <location>
        <begin position="405"/>
        <end position="428"/>
    </location>
</feature>
<sequence length="1086" mass="117207">MSTATAARTAARHATTSTVKDRQVFGVLLACFLLSGFAALLYQTVWMRQFAIVFGTSELAIATVLAAYMAGLAIGAAIAGRWAHRLKRPVLAYGVLEFGVAAGALCVPFGMRLAQSLLVMMLGGQAEPPDAGGLSQPLFFAAAAFVVMSIPTVCMGATLPLLTGHVVRRSDEIGRRVGLLYAINTFGAVIGTLAAAFVLIPHFGLFLTTLFGVAANAGVFALAVVLSRRDAESATALSATQTEPPPRRSLAEEFSRRVAWILPVMLMSGLVSFIYEVLWSRLLGQLIGGSLYAFATMLATFLTGITVGSAIAARLARNRTVSVWTFAFTQLGTAILSMITYQSLGMVPTLAESWGAGALGTAWVNAALCGVVLLPSTLCIGATFPLAVRILADDEHEAAPASARVYAWNTIGGVAGAFLAGFFILPALEFDGTIRLATTLNLLLAVGSLWLIPLASRLPRNAIVATTILAALVFQPGMPEAILRTSPIVGPDYRGELVFQRVGRSSTVRLTNAGSYYLLQNNGLPEAVIIPKGTPPLGAGLHRWLTALPLLARPDARDVMVIGFGGGIAVEKLPDSVESIDVVELEPEVIAANRYLSDNRDHDPLADPRLRVVLNDARGTLALTDKRYDVIVSQPSHPWTAGASHLYTREFLATAKEHLQEDGVFLQWMNIDFLDVNLFRSLGATLLSEFRYVRLYMPNRTALFFLGSDQPLDVESQLHLADVPLHGFIESVRPLGISGLNDVASGLVLDTEELTAICEGAPLTTDNRNRLAFGATPKAAEEKVEEIRRLLAEHDALVHHRDRLFAGRGVPLNLGIIARRICYTDQWDRARRIAESIDEPAESALVRAVVAREAGNLAAAREHARAAVAANPLYAEAAWLLTDLYADELVNGQADAELLRLASTMPDPQRALFEASLLLPRDDFQGLQRLEPRLADVSPEHLGYPMALYFRSAWRASSLPLMNKPQMAEEALAMTDQALATLPKGFAYLIRFNAARLADRPDDVLGTVGEYARHLFDVADSAGSRDEIRHSTRVFAAALQWLQRDGRVPAERTQRTAQLVDDLVRAAGTDQRPETILPAGYEVPGL</sequence>
<gene>
    <name evidence="6" type="primary">speE</name>
    <name evidence="6" type="ORF">Mal4_13930</name>
</gene>
<dbReference type="EC" id="2.5.1.16" evidence="6"/>
<dbReference type="NCBIfam" id="NF037959">
    <property type="entry name" value="MFS_SpdSyn"/>
    <property type="match status" value="3"/>
</dbReference>
<feature type="transmembrane region" description="Helical" evidence="5">
    <location>
        <begin position="138"/>
        <end position="167"/>
    </location>
</feature>
<protein>
    <submittedName>
        <fullName evidence="6">Spermidine synthase</fullName>
        <ecNumber evidence="6">2.5.1.16</ecNumber>
    </submittedName>
</protein>
<dbReference type="GO" id="GO:0022857">
    <property type="term" value="F:transmembrane transporter activity"/>
    <property type="evidence" value="ECO:0007669"/>
    <property type="project" value="InterPro"/>
</dbReference>
<evidence type="ECO:0000256" key="4">
    <source>
        <dbReference type="ARBA" id="ARBA00023136"/>
    </source>
</evidence>
<dbReference type="Pfam" id="PF07690">
    <property type="entry name" value="MFS_1"/>
    <property type="match status" value="1"/>
</dbReference>
<keyword evidence="3" id="KW-0620">Polyamine biosynthesis</keyword>